<comment type="caution">
    <text evidence="3">The sequence shown here is derived from an EMBL/GenBank/DDBJ whole genome shotgun (WGS) entry which is preliminary data.</text>
</comment>
<sequence>MYSWGNLDEGNLDENTCHVSSGNVCHVALGGGCFIFSLCVPSFLSEALGFSTGNTRVVTVTSLWFSFPFSQFTFGTFAISVFSSFEFGFCWLFLALLGEFFATGVKLVGSVCCVLTVGTSFMQIPLQSQPKKCLRIRKLPHPVHPAGLLEHPERAIFPPNRSLVLLGPDKRGHIVEWVEKTSFARLNKLFEIVATERHYETLLTARNLLAVVRESQAYVINILPRKLPKKVVPEDHYVIKDLPFYKEVRKADAEKHQALLDDLEGRRKEGTLRKAPEKKRSASSLPLSPSEKEE</sequence>
<dbReference type="Proteomes" id="UP000288805">
    <property type="component" value="Unassembled WGS sequence"/>
</dbReference>
<feature type="transmembrane region" description="Helical" evidence="2">
    <location>
        <begin position="100"/>
        <end position="122"/>
    </location>
</feature>
<name>A0A438JNS7_VITVI</name>
<accession>A0A438JNS7</accession>
<dbReference type="AlphaFoldDB" id="A0A438JNS7"/>
<reference evidence="3 4" key="1">
    <citation type="journal article" date="2018" name="PLoS Genet.">
        <title>Population sequencing reveals clonal diversity and ancestral inbreeding in the grapevine cultivar Chardonnay.</title>
        <authorList>
            <person name="Roach M.J."/>
            <person name="Johnson D.L."/>
            <person name="Bohlmann J."/>
            <person name="van Vuuren H.J."/>
            <person name="Jones S.J."/>
            <person name="Pretorius I.S."/>
            <person name="Schmidt S.A."/>
            <person name="Borneman A.R."/>
        </authorList>
    </citation>
    <scope>NUCLEOTIDE SEQUENCE [LARGE SCALE GENOMIC DNA]</scope>
    <source>
        <strain evidence="4">cv. Chardonnay</strain>
        <tissue evidence="3">Leaf</tissue>
    </source>
</reference>
<evidence type="ECO:0000256" key="2">
    <source>
        <dbReference type="SAM" id="Phobius"/>
    </source>
</evidence>
<feature type="compositionally biased region" description="Basic and acidic residues" evidence="1">
    <location>
        <begin position="259"/>
        <end position="280"/>
    </location>
</feature>
<feature type="region of interest" description="Disordered" evidence="1">
    <location>
        <begin position="259"/>
        <end position="294"/>
    </location>
</feature>
<gene>
    <name evidence="3" type="ORF">CK203_016862</name>
</gene>
<proteinExistence type="predicted"/>
<keyword evidence="2" id="KW-1133">Transmembrane helix</keyword>
<feature type="transmembrane region" description="Helical" evidence="2">
    <location>
        <begin position="72"/>
        <end position="94"/>
    </location>
</feature>
<feature type="compositionally biased region" description="Low complexity" evidence="1">
    <location>
        <begin position="282"/>
        <end position="294"/>
    </location>
</feature>
<organism evidence="3 4">
    <name type="scientific">Vitis vinifera</name>
    <name type="common">Grape</name>
    <dbReference type="NCBI Taxonomy" id="29760"/>
    <lineage>
        <taxon>Eukaryota</taxon>
        <taxon>Viridiplantae</taxon>
        <taxon>Streptophyta</taxon>
        <taxon>Embryophyta</taxon>
        <taxon>Tracheophyta</taxon>
        <taxon>Spermatophyta</taxon>
        <taxon>Magnoliopsida</taxon>
        <taxon>eudicotyledons</taxon>
        <taxon>Gunneridae</taxon>
        <taxon>Pentapetalae</taxon>
        <taxon>rosids</taxon>
        <taxon>Vitales</taxon>
        <taxon>Vitaceae</taxon>
        <taxon>Viteae</taxon>
        <taxon>Vitis</taxon>
    </lineage>
</organism>
<dbReference type="EMBL" id="QGNW01000034">
    <property type="protein sequence ID" value="RVX10628.1"/>
    <property type="molecule type" value="Genomic_DNA"/>
</dbReference>
<evidence type="ECO:0000256" key="1">
    <source>
        <dbReference type="SAM" id="MobiDB-lite"/>
    </source>
</evidence>
<protein>
    <submittedName>
        <fullName evidence="3">Uncharacterized protein</fullName>
    </submittedName>
</protein>
<evidence type="ECO:0000313" key="4">
    <source>
        <dbReference type="Proteomes" id="UP000288805"/>
    </source>
</evidence>
<evidence type="ECO:0000313" key="3">
    <source>
        <dbReference type="EMBL" id="RVX10628.1"/>
    </source>
</evidence>
<keyword evidence="2" id="KW-0472">Membrane</keyword>
<keyword evidence="2" id="KW-0812">Transmembrane</keyword>